<dbReference type="InterPro" id="IPR041578">
    <property type="entry name" value="PIN_8"/>
</dbReference>
<dbReference type="EMBL" id="JAGINS010000001">
    <property type="protein sequence ID" value="MBP2360156.1"/>
    <property type="molecule type" value="Genomic_DNA"/>
</dbReference>
<accession>A0ABS4V8D8</accession>
<comment type="caution">
    <text evidence="2">The sequence shown here is derived from an EMBL/GenBank/DDBJ whole genome shotgun (WGS) entry which is preliminary data.</text>
</comment>
<feature type="domain" description="PIN like" evidence="1">
    <location>
        <begin position="32"/>
        <end position="257"/>
    </location>
</feature>
<dbReference type="Proteomes" id="UP001519311">
    <property type="component" value="Unassembled WGS sequence"/>
</dbReference>
<keyword evidence="3" id="KW-1185">Reference proteome</keyword>
<organism evidence="2 3">
    <name type="scientific">Streptomyces clavifer</name>
    <dbReference type="NCBI Taxonomy" id="68188"/>
    <lineage>
        <taxon>Bacteria</taxon>
        <taxon>Bacillati</taxon>
        <taxon>Actinomycetota</taxon>
        <taxon>Actinomycetes</taxon>
        <taxon>Kitasatosporales</taxon>
        <taxon>Streptomycetaceae</taxon>
        <taxon>Streptomyces</taxon>
    </lineage>
</organism>
<gene>
    <name evidence="2" type="ORF">JOF59_002556</name>
</gene>
<reference evidence="2 3" key="1">
    <citation type="submission" date="2021-03" db="EMBL/GenBank/DDBJ databases">
        <title>Sequencing the genomes of 1000 actinobacteria strains.</title>
        <authorList>
            <person name="Klenk H.-P."/>
        </authorList>
    </citation>
    <scope>NUCLEOTIDE SEQUENCE [LARGE SCALE GENOMIC DNA]</scope>
    <source>
        <strain evidence="2 3">DSM 40843</strain>
    </source>
</reference>
<evidence type="ECO:0000313" key="2">
    <source>
        <dbReference type="EMBL" id="MBP2360156.1"/>
    </source>
</evidence>
<sequence>MSKYHSGSFTSGYEQFWRKPTGEVDNAIKSSVIVLDTNAVLNLYRMKPSARSEYLTVLTKIASRTWIPKRVADEFHDNRLSSVASHVSSLKKKSEAVSMAADEFRSSLRDFYKLHSLADGRANDHLKPLNSEIARITETIEKEVKGFDLTPEGLISNDPILERLAILFDGRVGDDFSPETMEEIKEEALRRGKEKIPPGYIDIQRKGEEGIGDYVIWRQMLEKAKSSGENILFVSTDTKEDWARIQCGLSVGPRPELVREMREVGVSYHQLPLAAFLSRAARVLSVRVSQDTLDQVNARVSQEDRRRQVYMRNRRALELAERLVSTEENLGRMRSALKEAENSQVVAEERMRLLRSSLEQARSERSVNPEGADHRAVENLMIDLDVAQFEYQKALTEINGLRRFIDDQVARQEHHRKQLSESDGEPG</sequence>
<name>A0ABS4V8D8_9ACTN</name>
<protein>
    <recommendedName>
        <fullName evidence="1">PIN like domain-containing protein</fullName>
    </recommendedName>
</protein>
<evidence type="ECO:0000259" key="1">
    <source>
        <dbReference type="Pfam" id="PF18476"/>
    </source>
</evidence>
<dbReference type="RefSeq" id="WP_209470100.1">
    <property type="nucleotide sequence ID" value="NZ_BMWJ01000004.1"/>
</dbReference>
<dbReference type="Pfam" id="PF18476">
    <property type="entry name" value="PIN_8"/>
    <property type="match status" value="1"/>
</dbReference>
<evidence type="ECO:0000313" key="3">
    <source>
        <dbReference type="Proteomes" id="UP001519311"/>
    </source>
</evidence>
<proteinExistence type="predicted"/>